<dbReference type="InterPro" id="IPR024975">
    <property type="entry name" value="NOV_C"/>
</dbReference>
<feature type="compositionally biased region" description="Basic and acidic residues" evidence="1">
    <location>
        <begin position="253"/>
        <end position="264"/>
    </location>
</feature>
<dbReference type="PANTHER" id="PTHR32387:SF0">
    <property type="entry name" value="PROTEIN NO VEIN"/>
    <property type="match status" value="1"/>
</dbReference>
<feature type="non-terminal residue" evidence="3">
    <location>
        <position position="1"/>
    </location>
</feature>
<feature type="compositionally biased region" description="Polar residues" evidence="1">
    <location>
        <begin position="268"/>
        <end position="290"/>
    </location>
</feature>
<name>A0A061RBF7_9CHLO</name>
<evidence type="ECO:0000313" key="3">
    <source>
        <dbReference type="EMBL" id="JAC68094.1"/>
    </source>
</evidence>
<dbReference type="AlphaFoldDB" id="A0A061RBF7"/>
<protein>
    <recommendedName>
        <fullName evidence="2">Protein NO VEIN C-terminal domain-containing protein</fullName>
    </recommendedName>
</protein>
<dbReference type="PANTHER" id="PTHR32387">
    <property type="entry name" value="WU:FJ29H11"/>
    <property type="match status" value="1"/>
</dbReference>
<reference evidence="3" key="1">
    <citation type="submission" date="2014-05" db="EMBL/GenBank/DDBJ databases">
        <title>The transcriptome of the halophilic microalga Tetraselmis sp. GSL018 isolated from the Great Salt Lake, Utah.</title>
        <authorList>
            <person name="Jinkerson R.E."/>
            <person name="D'Adamo S."/>
            <person name="Posewitz M.C."/>
        </authorList>
    </citation>
    <scope>NUCLEOTIDE SEQUENCE</scope>
    <source>
        <strain evidence="3">GSL018</strain>
    </source>
</reference>
<dbReference type="Pfam" id="PF13020">
    <property type="entry name" value="NOV_C"/>
    <property type="match status" value="1"/>
</dbReference>
<proteinExistence type="predicted"/>
<feature type="domain" description="Protein NO VEIN C-terminal" evidence="2">
    <location>
        <begin position="363"/>
        <end position="461"/>
    </location>
</feature>
<sequence length="488" mass="55556">EKYASGALWETCYPSEELVVFLEALGIGRLSSSVSVEVIPAPQFLRTEQNRLFADIIRCAQHWIFHKRGWQQYRSLESHLNAQSKQISQFQCCIMEKVEAWLTLNGSSIPPMRVQRNAVMDIRAMQIFVSERHTRDYDEIFAELTRLFSYGSVDHELAKFLTVVAYKSKEGLDIEKYLEQNIGRLDETVKEWQVSQQQDPYGAEYLFDGLPSDPEDVEEPSRRRPNHRPAPAWPTPRKMDASSESTPDPSTPDPKEKSAPDSPDRGNQIKTSRRLNYNQNGPDGSAQEGNFGQHPREQERTVQDRDPPQGQSCVPPPGSTPSSAGFSVPGLSREDKVRCPSDVPEILLSSAPIPETAVVGRLGEQLVYEYMKKSMDHQTDTVEWVNKAQEVGEPYDILIRHRTAGGKEVKKYVEVKSTSSVDKDYFEISLRELLFAYEHRDRCSIYRVNGVRPGSNPKLHIYSNPVSYIESKRMQLFCHPLAQAEEHP</sequence>
<dbReference type="EMBL" id="GBEZ01018333">
    <property type="protein sequence ID" value="JAC68094.1"/>
    <property type="molecule type" value="Transcribed_RNA"/>
</dbReference>
<dbReference type="InterPro" id="IPR052957">
    <property type="entry name" value="Auxin_embryo_med"/>
</dbReference>
<feature type="compositionally biased region" description="Basic and acidic residues" evidence="1">
    <location>
        <begin position="294"/>
        <end position="307"/>
    </location>
</feature>
<evidence type="ECO:0000256" key="1">
    <source>
        <dbReference type="SAM" id="MobiDB-lite"/>
    </source>
</evidence>
<evidence type="ECO:0000259" key="2">
    <source>
        <dbReference type="Pfam" id="PF13020"/>
    </source>
</evidence>
<gene>
    <name evidence="3" type="ORF">TSPGSL018_9546</name>
</gene>
<feature type="region of interest" description="Disordered" evidence="1">
    <location>
        <begin position="203"/>
        <end position="337"/>
    </location>
</feature>
<accession>A0A061RBF7</accession>
<organism evidence="3">
    <name type="scientific">Tetraselmis sp. GSL018</name>
    <dbReference type="NCBI Taxonomy" id="582737"/>
    <lineage>
        <taxon>Eukaryota</taxon>
        <taxon>Viridiplantae</taxon>
        <taxon>Chlorophyta</taxon>
        <taxon>core chlorophytes</taxon>
        <taxon>Chlorodendrophyceae</taxon>
        <taxon>Chlorodendrales</taxon>
        <taxon>Chlorodendraceae</taxon>
        <taxon>Tetraselmis</taxon>
    </lineage>
</organism>
<feature type="non-terminal residue" evidence="3">
    <location>
        <position position="488"/>
    </location>
</feature>